<dbReference type="InterPro" id="IPR036721">
    <property type="entry name" value="RCK_C_sf"/>
</dbReference>
<dbReference type="InterPro" id="IPR003148">
    <property type="entry name" value="RCK_N"/>
</dbReference>
<evidence type="ECO:0000259" key="3">
    <source>
        <dbReference type="Pfam" id="PF02254"/>
    </source>
</evidence>
<dbReference type="Gene3D" id="3.40.50.720">
    <property type="entry name" value="NAD(P)-binding Rossmann-like Domain"/>
    <property type="match status" value="1"/>
</dbReference>
<dbReference type="EMBL" id="JAUHJS010000003">
    <property type="protein sequence ID" value="MDN4165384.1"/>
    <property type="molecule type" value="Genomic_DNA"/>
</dbReference>
<keyword evidence="2" id="KW-0812">Transmembrane</keyword>
<evidence type="ECO:0000313" key="5">
    <source>
        <dbReference type="EMBL" id="MDN4165384.1"/>
    </source>
</evidence>
<comment type="caution">
    <text evidence="5">The sequence shown here is derived from an EMBL/GenBank/DDBJ whole genome shotgun (WGS) entry which is preliminary data.</text>
</comment>
<dbReference type="PANTHER" id="PTHR43833">
    <property type="entry name" value="POTASSIUM CHANNEL PROTEIN 2-RELATED-RELATED"/>
    <property type="match status" value="1"/>
</dbReference>
<feature type="domain" description="Potassium channel" evidence="4">
    <location>
        <begin position="20"/>
        <end position="96"/>
    </location>
</feature>
<gene>
    <name evidence="5" type="ORF">QWY31_07715</name>
</gene>
<dbReference type="Proteomes" id="UP001168552">
    <property type="component" value="Unassembled WGS sequence"/>
</dbReference>
<organism evidence="5 6">
    <name type="scientific">Shiella aurantiaca</name>
    <dbReference type="NCBI Taxonomy" id="3058365"/>
    <lineage>
        <taxon>Bacteria</taxon>
        <taxon>Pseudomonadati</taxon>
        <taxon>Bacteroidota</taxon>
        <taxon>Cytophagia</taxon>
        <taxon>Cytophagales</taxon>
        <taxon>Shiellaceae</taxon>
        <taxon>Shiella</taxon>
    </lineage>
</organism>
<dbReference type="SUPFAM" id="SSF81324">
    <property type="entry name" value="Voltage-gated potassium channels"/>
    <property type="match status" value="1"/>
</dbReference>
<dbReference type="InterPro" id="IPR013099">
    <property type="entry name" value="K_chnl_dom"/>
</dbReference>
<keyword evidence="2" id="KW-0472">Membrane</keyword>
<keyword evidence="2" id="KW-1133">Transmembrane helix</keyword>
<accession>A0ABT8F551</accession>
<dbReference type="SUPFAM" id="SSF51735">
    <property type="entry name" value="NAD(P)-binding Rossmann-fold domains"/>
    <property type="match status" value="1"/>
</dbReference>
<proteinExistence type="predicted"/>
<evidence type="ECO:0000256" key="1">
    <source>
        <dbReference type="ARBA" id="ARBA00004651"/>
    </source>
</evidence>
<dbReference type="InterPro" id="IPR050721">
    <property type="entry name" value="Trk_Ktr_HKT_K-transport"/>
</dbReference>
<dbReference type="InterPro" id="IPR036291">
    <property type="entry name" value="NAD(P)-bd_dom_sf"/>
</dbReference>
<dbReference type="Gene3D" id="1.10.287.70">
    <property type="match status" value="1"/>
</dbReference>
<dbReference type="RefSeq" id="WP_320003909.1">
    <property type="nucleotide sequence ID" value="NZ_JAUHJS010000003.1"/>
</dbReference>
<protein>
    <submittedName>
        <fullName evidence="5">NAD-binding protein</fullName>
    </submittedName>
</protein>
<dbReference type="SUPFAM" id="SSF116726">
    <property type="entry name" value="TrkA C-terminal domain-like"/>
    <property type="match status" value="1"/>
</dbReference>
<name>A0ABT8F551_9BACT</name>
<sequence length="355" mass="40622">MNQKRPLYQRVLIISILFIAFFWVLINWLLWAESDASNANILSLGDAIWFSVVTLTTVGYGDLYPVTFTGRVIGVSFLIFSLGIYGYLISHISSIITMIKEHDKYGFNGTDFRNHAVIIGWNTFGRGVVDQLIGVNKQVAIVVDDKNQVDLIRELYDKEKVFILYSDLQHFDLIAKTNIKESAMVFVNLNDDTEKLVYLLNIRKHFQKASFIVMLDNANLKQTFINAGVTYAISKNEISSKLLASYMYEPDVATYSEDILSFAHAEEDFDIKQYKVLESNPLIGKTYEEAFYVLKKQHNTILIGLSRQTETGRLLYKNPTEPLTIELADYMIMITNGKSFNHIREIFGTEEGYMA</sequence>
<keyword evidence="6" id="KW-1185">Reference proteome</keyword>
<evidence type="ECO:0000256" key="2">
    <source>
        <dbReference type="SAM" id="Phobius"/>
    </source>
</evidence>
<comment type="subcellular location">
    <subcellularLocation>
        <location evidence="1">Cell membrane</location>
        <topology evidence="1">Multi-pass membrane protein</topology>
    </subcellularLocation>
</comment>
<evidence type="ECO:0000259" key="4">
    <source>
        <dbReference type="Pfam" id="PF07885"/>
    </source>
</evidence>
<reference evidence="5" key="1">
    <citation type="submission" date="2023-06" db="EMBL/GenBank/DDBJ databases">
        <title>Cytophagales bacterium Strain LB-30, isolated from soil.</title>
        <authorList>
            <person name="Liu B."/>
        </authorList>
    </citation>
    <scope>NUCLEOTIDE SEQUENCE</scope>
    <source>
        <strain evidence="5">LB-30</strain>
    </source>
</reference>
<evidence type="ECO:0000313" key="6">
    <source>
        <dbReference type="Proteomes" id="UP001168552"/>
    </source>
</evidence>
<feature type="transmembrane region" description="Helical" evidence="2">
    <location>
        <begin position="41"/>
        <end position="60"/>
    </location>
</feature>
<feature type="transmembrane region" description="Helical" evidence="2">
    <location>
        <begin position="72"/>
        <end position="90"/>
    </location>
</feature>
<feature type="transmembrane region" description="Helical" evidence="2">
    <location>
        <begin position="7"/>
        <end position="29"/>
    </location>
</feature>
<dbReference type="Pfam" id="PF07885">
    <property type="entry name" value="Ion_trans_2"/>
    <property type="match status" value="1"/>
</dbReference>
<dbReference type="PANTHER" id="PTHR43833:SF9">
    <property type="entry name" value="POTASSIUM CHANNEL PROTEIN YUGO-RELATED"/>
    <property type="match status" value="1"/>
</dbReference>
<dbReference type="Pfam" id="PF02254">
    <property type="entry name" value="TrkA_N"/>
    <property type="match status" value="1"/>
</dbReference>
<feature type="domain" description="RCK N-terminal" evidence="3">
    <location>
        <begin position="117"/>
        <end position="234"/>
    </location>
</feature>